<keyword evidence="2" id="KW-1185">Reference proteome</keyword>
<organism evidence="1 2">
    <name type="scientific">Cyclobacterium qasimii</name>
    <dbReference type="NCBI Taxonomy" id="1350429"/>
    <lineage>
        <taxon>Bacteria</taxon>
        <taxon>Pseudomonadati</taxon>
        <taxon>Bacteroidota</taxon>
        <taxon>Cytophagia</taxon>
        <taxon>Cytophagales</taxon>
        <taxon>Cyclobacteriaceae</taxon>
        <taxon>Cyclobacterium</taxon>
    </lineage>
</organism>
<dbReference type="EMBL" id="BJYV01000009">
    <property type="protein sequence ID" value="GEO21857.1"/>
    <property type="molecule type" value="Genomic_DNA"/>
</dbReference>
<dbReference type="Proteomes" id="UP000321301">
    <property type="component" value="Unassembled WGS sequence"/>
</dbReference>
<comment type="caution">
    <text evidence="1">The sequence shown here is derived from an EMBL/GenBank/DDBJ whole genome shotgun (WGS) entry which is preliminary data.</text>
</comment>
<sequence>MRLEDLGEQVLREYKSVKYFPFENEAGAPFILTSEPLSYLEAWIDNKLTAIQRDSGRSRDNLKKAQYFTQLSKDFYSSSKLAKMPSKGTLLYYSFINLIKVFLILRGYDLETRMEHHGLSLPSDSKLQLKLANPNGGGISIFHEFSKVIGREVKNEDGINIDFIDLLRNLPEVHEIGYALNLFPKSKRKFLPVEIKIRTNRARKKLFYTISFEKKFCKQMNVEKFKKGVFKEKITSIEIENDPYRNYFKSILHVGYTRNSEKSWKMCYPKLINDLNELNIVPMLTRSGYRFYIDLESNRLHRLSSVLAFAYYLGTVARYRPTLNETVLKGKYQSIINEAITSVPSQFFYLIVSHITKQICAIPMAKIE</sequence>
<evidence type="ECO:0000313" key="1">
    <source>
        <dbReference type="EMBL" id="GEO21857.1"/>
    </source>
</evidence>
<name>A0A512CCF0_9BACT</name>
<dbReference type="RefSeq" id="WP_020888994.1">
    <property type="nucleotide sequence ID" value="NZ_BJYV01000009.1"/>
</dbReference>
<dbReference type="AlphaFoldDB" id="A0A512CCF0"/>
<proteinExistence type="predicted"/>
<reference evidence="1 2" key="1">
    <citation type="submission" date="2019-07" db="EMBL/GenBank/DDBJ databases">
        <title>Whole genome shotgun sequence of Cyclobacterium qasimii NBRC 106168.</title>
        <authorList>
            <person name="Hosoyama A."/>
            <person name="Uohara A."/>
            <person name="Ohji S."/>
            <person name="Ichikawa N."/>
        </authorList>
    </citation>
    <scope>NUCLEOTIDE SEQUENCE [LARGE SCALE GENOMIC DNA]</scope>
    <source>
        <strain evidence="1 2">NBRC 106168</strain>
    </source>
</reference>
<protein>
    <submittedName>
        <fullName evidence="1">Uncharacterized protein</fullName>
    </submittedName>
</protein>
<dbReference type="InterPro" id="IPR026988">
    <property type="entry name" value="YaaC-like"/>
</dbReference>
<evidence type="ECO:0000313" key="2">
    <source>
        <dbReference type="Proteomes" id="UP000321301"/>
    </source>
</evidence>
<accession>A0A512CCF0</accession>
<dbReference type="Pfam" id="PF14175">
    <property type="entry name" value="YaaC"/>
    <property type="match status" value="1"/>
</dbReference>
<gene>
    <name evidence="1" type="ORF">CQA01_23910</name>
</gene>